<dbReference type="GO" id="GO:0000472">
    <property type="term" value="P:endonucleolytic cleavage to generate mature 5'-end of SSU-rRNA from (SSU-rRNA, 5.8S rRNA, LSU-rRNA)"/>
    <property type="evidence" value="ECO:0007669"/>
    <property type="project" value="EnsemblFungi"/>
</dbReference>
<dbReference type="AlphaFoldDB" id="W6MGT7"/>
<dbReference type="GeneID" id="34518479"/>
<dbReference type="GO" id="GO:0034511">
    <property type="term" value="F:U3 snoRNA binding"/>
    <property type="evidence" value="ECO:0007669"/>
    <property type="project" value="EnsemblFungi"/>
</dbReference>
<dbReference type="PROSITE" id="PS50294">
    <property type="entry name" value="WD_REPEATS_REGION"/>
    <property type="match status" value="1"/>
</dbReference>
<dbReference type="GO" id="GO:0031428">
    <property type="term" value="C:box C/D methylation guide snoRNP complex"/>
    <property type="evidence" value="ECO:0007669"/>
    <property type="project" value="EnsemblFungi"/>
</dbReference>
<organism evidence="7 8">
    <name type="scientific">Kuraishia capsulata CBS 1993</name>
    <dbReference type="NCBI Taxonomy" id="1382522"/>
    <lineage>
        <taxon>Eukaryota</taxon>
        <taxon>Fungi</taxon>
        <taxon>Dikarya</taxon>
        <taxon>Ascomycota</taxon>
        <taxon>Saccharomycotina</taxon>
        <taxon>Pichiomycetes</taxon>
        <taxon>Pichiales</taxon>
        <taxon>Pichiaceae</taxon>
        <taxon>Kuraishia</taxon>
    </lineage>
</organism>
<evidence type="ECO:0000256" key="6">
    <source>
        <dbReference type="SAM" id="MobiDB-lite"/>
    </source>
</evidence>
<dbReference type="SMART" id="SM00320">
    <property type="entry name" value="WD40"/>
    <property type="match status" value="5"/>
</dbReference>
<accession>W6MGT7</accession>
<dbReference type="Gene3D" id="2.130.10.10">
    <property type="entry name" value="YVTN repeat-like/Quinoprotein amine dehydrogenase"/>
    <property type="match status" value="1"/>
</dbReference>
<evidence type="ECO:0000256" key="3">
    <source>
        <dbReference type="ARBA" id="ARBA00022737"/>
    </source>
</evidence>
<reference evidence="7" key="1">
    <citation type="submission" date="2013-12" db="EMBL/GenBank/DDBJ databases">
        <authorList>
            <person name="Genoscope - CEA"/>
        </authorList>
    </citation>
    <scope>NUCLEOTIDE SEQUENCE</scope>
    <source>
        <strain evidence="7">CBS 1993</strain>
    </source>
</reference>
<dbReference type="GO" id="GO:0000480">
    <property type="term" value="P:endonucleolytic cleavage in 5'-ETS of tricistronic rRNA transcript (SSU-rRNA, 5.8S rRNA, LSU-rRNA)"/>
    <property type="evidence" value="ECO:0007669"/>
    <property type="project" value="EnsemblFungi"/>
</dbReference>
<dbReference type="Proteomes" id="UP000019384">
    <property type="component" value="Unassembled WGS sequence"/>
</dbReference>
<sequence length="542" mass="60721">MSDPFFASASKKRKRDPKTDTRSHSRNGKSRVMDQHKNKAPAVSRRQDEDDDEITDSSGSESGDVDLNSETEFEADSASSEEEDLNESAADKRRRLAKQYLENLQNEAGEYDFDAKDIDEDIIASRLKTDVAEEKGYVYRFIGEHMLFESAPQITRVQNIGLNGLSVRYPNAYTVSKDMELTKWDISGFQKKPRKVKYTKGGARFAEVSKEHSENGHCDEIFSVAASPDGKYVATGGKDRRIIIWSTESLAPLRALVTNVKRGEVMGLAFRRNTDQLYAACSDLKIRTYSVGQMAQLETLYGHQDCVIDIAALGQERCVTVGSRDKTAMLWKIADETRLTFRGGDSLEKVQNDFRRRKLAFDESKFFAEGSIDCVSMIDDSHFVTGSDNGNIALWSTGKKKPIWIERQAHGLEPTLPASRASGEADVEASELQVPKSQPYWITAIHAIPFSDVFFTGSWNGTIKVWKLSEDLRGFALLAELNNARGVVTSIDVAEAKKLEQGRLKLIATLSKEHKLGRWIRKGEGFRNALYSVVIDVQVAKR</sequence>
<evidence type="ECO:0000256" key="5">
    <source>
        <dbReference type="PROSITE-ProRule" id="PRU00221"/>
    </source>
</evidence>
<evidence type="ECO:0000256" key="4">
    <source>
        <dbReference type="ARBA" id="ARBA00023242"/>
    </source>
</evidence>
<dbReference type="OrthoDB" id="189968at2759"/>
<name>W6MGT7_9ASCO</name>
<protein>
    <submittedName>
        <fullName evidence="7">Uncharacterized protein</fullName>
    </submittedName>
</protein>
<keyword evidence="4" id="KW-0539">Nucleus</keyword>
<dbReference type="FunFam" id="2.130.10.10:FF:000644">
    <property type="entry name" value="Rrp9p"/>
    <property type="match status" value="1"/>
</dbReference>
<dbReference type="GO" id="GO:0032040">
    <property type="term" value="C:small-subunit processome"/>
    <property type="evidence" value="ECO:0007669"/>
    <property type="project" value="EnsemblFungi"/>
</dbReference>
<dbReference type="InterPro" id="IPR015943">
    <property type="entry name" value="WD40/YVTN_repeat-like_dom_sf"/>
</dbReference>
<dbReference type="GO" id="GO:0000447">
    <property type="term" value="P:endonucleolytic cleavage in ITS1 to separate SSU-rRNA from 5.8S rRNA and LSU-rRNA from tricistronic rRNA transcript (SSU-rRNA, 5.8S rRNA, LSU-rRNA)"/>
    <property type="evidence" value="ECO:0007669"/>
    <property type="project" value="EnsemblFungi"/>
</dbReference>
<proteinExistence type="predicted"/>
<dbReference type="PROSITE" id="PS50082">
    <property type="entry name" value="WD_REPEATS_2"/>
    <property type="match status" value="2"/>
</dbReference>
<feature type="compositionally biased region" description="Acidic residues" evidence="6">
    <location>
        <begin position="63"/>
        <end position="86"/>
    </location>
</feature>
<evidence type="ECO:0000256" key="1">
    <source>
        <dbReference type="ARBA" id="ARBA00004123"/>
    </source>
</evidence>
<evidence type="ECO:0000313" key="7">
    <source>
        <dbReference type="EMBL" id="CDK25076.1"/>
    </source>
</evidence>
<feature type="region of interest" description="Disordered" evidence="6">
    <location>
        <begin position="1"/>
        <end position="90"/>
    </location>
</feature>
<dbReference type="HOGENOM" id="CLU_014017_1_0_1"/>
<evidence type="ECO:0000313" key="8">
    <source>
        <dbReference type="Proteomes" id="UP000019384"/>
    </source>
</evidence>
<dbReference type="InterPro" id="IPR001680">
    <property type="entry name" value="WD40_rpt"/>
</dbReference>
<feature type="repeat" description="WD" evidence="5">
    <location>
        <begin position="214"/>
        <end position="255"/>
    </location>
</feature>
<feature type="repeat" description="WD" evidence="5">
    <location>
        <begin position="300"/>
        <end position="341"/>
    </location>
</feature>
<dbReference type="PANTHER" id="PTHR19865:SF0">
    <property type="entry name" value="U3 SMALL NUCLEOLAR RNA-INTERACTING PROTEIN 2"/>
    <property type="match status" value="1"/>
</dbReference>
<keyword evidence="3" id="KW-0677">Repeat</keyword>
<evidence type="ECO:0000256" key="2">
    <source>
        <dbReference type="ARBA" id="ARBA00022574"/>
    </source>
</evidence>
<dbReference type="SUPFAM" id="SSF50978">
    <property type="entry name" value="WD40 repeat-like"/>
    <property type="match status" value="1"/>
</dbReference>
<gene>
    <name evidence="7" type="ORF">KUCA_T00001043001</name>
</gene>
<keyword evidence="2 5" id="KW-0853">WD repeat</keyword>
<comment type="subcellular location">
    <subcellularLocation>
        <location evidence="1">Nucleus</location>
    </subcellularLocation>
</comment>
<dbReference type="RefSeq" id="XP_022457091.1">
    <property type="nucleotide sequence ID" value="XM_022605643.1"/>
</dbReference>
<dbReference type="InterPro" id="IPR039241">
    <property type="entry name" value="Rrp9-like"/>
</dbReference>
<dbReference type="EMBL" id="HG793125">
    <property type="protein sequence ID" value="CDK25076.1"/>
    <property type="molecule type" value="Genomic_DNA"/>
</dbReference>
<dbReference type="STRING" id="1382522.W6MGT7"/>
<dbReference type="Pfam" id="PF00400">
    <property type="entry name" value="WD40"/>
    <property type="match status" value="3"/>
</dbReference>
<dbReference type="InterPro" id="IPR036322">
    <property type="entry name" value="WD40_repeat_dom_sf"/>
</dbReference>
<dbReference type="PANTHER" id="PTHR19865">
    <property type="entry name" value="U3 SMALL NUCLEOLAR RNA INTERACTING PROTEIN 2"/>
    <property type="match status" value="1"/>
</dbReference>
<reference evidence="7" key="2">
    <citation type="submission" date="2014-02" db="EMBL/GenBank/DDBJ databases">
        <title>Complete DNA sequence of /Kuraishia capsulata/ illustrates novel genomic features among budding yeasts (/Saccharomycotina/).</title>
        <authorList>
            <person name="Morales L."/>
            <person name="Noel B."/>
            <person name="Porcel B."/>
            <person name="Marcet-Houben M."/>
            <person name="Hullo M-F."/>
            <person name="Sacerdot C."/>
            <person name="Tekaia F."/>
            <person name="Leh-Louis V."/>
            <person name="Despons L."/>
            <person name="Khanna V."/>
            <person name="Aury J-M."/>
            <person name="Barbe V."/>
            <person name="Couloux A."/>
            <person name="Labadie K."/>
            <person name="Pelletier E."/>
            <person name="Souciet J-L."/>
            <person name="Boekhout T."/>
            <person name="Gabaldon T."/>
            <person name="Wincker P."/>
            <person name="Dujon B."/>
        </authorList>
    </citation>
    <scope>NUCLEOTIDE SEQUENCE</scope>
    <source>
        <strain evidence="7">CBS 1993</strain>
    </source>
</reference>
<keyword evidence="8" id="KW-1185">Reference proteome</keyword>